<organism evidence="2">
    <name type="scientific">uncultured Cytophagales bacterium</name>
    <dbReference type="NCBI Taxonomy" id="158755"/>
    <lineage>
        <taxon>Bacteria</taxon>
        <taxon>Pseudomonadati</taxon>
        <taxon>Bacteroidota</taxon>
        <taxon>Sphingobacteriia</taxon>
        <taxon>Sphingobacteriales</taxon>
        <taxon>environmental samples</taxon>
    </lineage>
</organism>
<feature type="compositionally biased region" description="Basic residues" evidence="1">
    <location>
        <begin position="64"/>
        <end position="74"/>
    </location>
</feature>
<evidence type="ECO:0000313" key="2">
    <source>
        <dbReference type="EMBL" id="CAA9327333.1"/>
    </source>
</evidence>
<dbReference type="EC" id="2.4.99.17" evidence="2"/>
<reference evidence="2" key="1">
    <citation type="submission" date="2020-02" db="EMBL/GenBank/DDBJ databases">
        <authorList>
            <person name="Meier V. D."/>
        </authorList>
    </citation>
    <scope>NUCLEOTIDE SEQUENCE</scope>
    <source>
        <strain evidence="2">AVDCRST_MAG56</strain>
    </source>
</reference>
<keyword evidence="2" id="KW-0808">Transferase</keyword>
<name>A0A6J4LAM3_9SPHI</name>
<feature type="compositionally biased region" description="Basic residues" evidence="1">
    <location>
        <begin position="8"/>
        <end position="19"/>
    </location>
</feature>
<feature type="non-terminal residue" evidence="2">
    <location>
        <position position="104"/>
    </location>
</feature>
<dbReference type="GO" id="GO:0051075">
    <property type="term" value="F:S-adenosylmethionine:tRNA ribosyltransferase-isomerase activity"/>
    <property type="evidence" value="ECO:0007669"/>
    <property type="project" value="UniProtKB-EC"/>
</dbReference>
<protein>
    <submittedName>
        <fullName evidence="2">S-adenosylmethionine:tRNA ribosyltransferase-isomerase</fullName>
        <ecNumber evidence="2">2.4.99.17</ecNumber>
    </submittedName>
</protein>
<gene>
    <name evidence="2" type="ORF">AVDCRST_MAG56-7190</name>
</gene>
<proteinExistence type="predicted"/>
<keyword evidence="2" id="KW-0413">Isomerase</keyword>
<feature type="non-terminal residue" evidence="2">
    <location>
        <position position="1"/>
    </location>
</feature>
<accession>A0A6J4LAM3</accession>
<dbReference type="AlphaFoldDB" id="A0A6J4LAM3"/>
<sequence length="104" mass="10928">GKAVPLRPRPRRPAARRGSVRGGGPVHGRAGPGRTDRRNGNPDRAGLPVPGVPGAGHQLPPARQHPHSARGRLRGRRLAAHLRGGAGGRLPLPELRRFFPAAAV</sequence>
<evidence type="ECO:0000256" key="1">
    <source>
        <dbReference type="SAM" id="MobiDB-lite"/>
    </source>
</evidence>
<feature type="region of interest" description="Disordered" evidence="1">
    <location>
        <begin position="1"/>
        <end position="74"/>
    </location>
</feature>
<keyword evidence="2" id="KW-0328">Glycosyltransferase</keyword>
<dbReference type="EMBL" id="CADCTQ010000602">
    <property type="protein sequence ID" value="CAA9327333.1"/>
    <property type="molecule type" value="Genomic_DNA"/>
</dbReference>